<evidence type="ECO:0000256" key="1">
    <source>
        <dbReference type="SAM" id="Phobius"/>
    </source>
</evidence>
<dbReference type="RefSeq" id="WP_341876907.1">
    <property type="nucleotide sequence ID" value="NZ_CP121687.1"/>
</dbReference>
<organism evidence="2 3">
    <name type="scientific">Defluviitalea saccharophila</name>
    <dbReference type="NCBI Taxonomy" id="879970"/>
    <lineage>
        <taxon>Bacteria</taxon>
        <taxon>Bacillati</taxon>
        <taxon>Bacillota</taxon>
        <taxon>Clostridia</taxon>
        <taxon>Lachnospirales</taxon>
        <taxon>Defluviitaleaceae</taxon>
        <taxon>Defluviitalea</taxon>
    </lineage>
</organism>
<dbReference type="EMBL" id="CP121687">
    <property type="protein sequence ID" value="WZL69941.1"/>
    <property type="molecule type" value="Genomic_DNA"/>
</dbReference>
<evidence type="ECO:0000313" key="2">
    <source>
        <dbReference type="EMBL" id="WZL69941.1"/>
    </source>
</evidence>
<evidence type="ECO:0000313" key="3">
    <source>
        <dbReference type="Proteomes" id="UP001486565"/>
    </source>
</evidence>
<gene>
    <name evidence="2" type="ORF">QBE51_14395</name>
</gene>
<protein>
    <submittedName>
        <fullName evidence="2">Uncharacterized protein</fullName>
    </submittedName>
</protein>
<feature type="transmembrane region" description="Helical" evidence="1">
    <location>
        <begin position="20"/>
        <end position="39"/>
    </location>
</feature>
<accession>A0ABZ2Y5N8</accession>
<feature type="transmembrane region" description="Helical" evidence="1">
    <location>
        <begin position="129"/>
        <end position="146"/>
    </location>
</feature>
<sequence>MKKTINQRPVIPFTLRFVAIHTLTYLVFGIFFMLVSRYFEYFKSDPIFDLVMKPSDSLSVGLAPLAQVLRGALLALAIFPFREVIIGRRLGWIKLFFLLFVLTSIGAVITGPGSIEGFLYTRFSFNPLIGYPEIALQMLAFSWLFCHWQGKKTAKINTK</sequence>
<name>A0ABZ2Y5N8_9FIRM</name>
<reference evidence="2 3" key="1">
    <citation type="submission" date="2023-03" db="EMBL/GenBank/DDBJ databases">
        <title>Novel Species.</title>
        <authorList>
            <person name="Ma S."/>
        </authorList>
    </citation>
    <scope>NUCLEOTIDE SEQUENCE [LARGE SCALE GENOMIC DNA]</scope>
    <source>
        <strain evidence="2 3">LIND6LT2</strain>
    </source>
</reference>
<keyword evidence="1" id="KW-1133">Transmembrane helix</keyword>
<keyword evidence="1" id="KW-0812">Transmembrane</keyword>
<keyword evidence="1" id="KW-0472">Membrane</keyword>
<feature type="transmembrane region" description="Helical" evidence="1">
    <location>
        <begin position="59"/>
        <end position="79"/>
    </location>
</feature>
<dbReference type="Proteomes" id="UP001486565">
    <property type="component" value="Chromosome"/>
</dbReference>
<proteinExistence type="predicted"/>
<keyword evidence="3" id="KW-1185">Reference proteome</keyword>
<feature type="transmembrane region" description="Helical" evidence="1">
    <location>
        <begin position="91"/>
        <end position="109"/>
    </location>
</feature>